<dbReference type="PANTHER" id="PTHR43270">
    <property type="entry name" value="BETA-ALA-HIS DIPEPTIDASE"/>
    <property type="match status" value="1"/>
</dbReference>
<keyword evidence="5" id="KW-1185">Reference proteome</keyword>
<dbReference type="PROSITE" id="PS00759">
    <property type="entry name" value="ARGE_DAPE_CPG2_2"/>
    <property type="match status" value="1"/>
</dbReference>
<evidence type="ECO:0000256" key="1">
    <source>
        <dbReference type="ARBA" id="ARBA00022670"/>
    </source>
</evidence>
<evidence type="ECO:0000313" key="5">
    <source>
        <dbReference type="Proteomes" id="UP000464186"/>
    </source>
</evidence>
<dbReference type="InterPro" id="IPR051458">
    <property type="entry name" value="Cyt/Met_Dipeptidase"/>
</dbReference>
<dbReference type="SUPFAM" id="SSF53187">
    <property type="entry name" value="Zn-dependent exopeptidases"/>
    <property type="match status" value="1"/>
</dbReference>
<keyword evidence="3 4" id="KW-0378">Hydrolase</keyword>
<dbReference type="InterPro" id="IPR001261">
    <property type="entry name" value="ArgE/DapE_CS"/>
</dbReference>
<evidence type="ECO:0000313" key="4">
    <source>
        <dbReference type="EMBL" id="QHK18503.1"/>
    </source>
</evidence>
<evidence type="ECO:0000256" key="3">
    <source>
        <dbReference type="ARBA" id="ARBA00022801"/>
    </source>
</evidence>
<dbReference type="NCBIfam" id="NF005478">
    <property type="entry name" value="PRK07079.1"/>
    <property type="match status" value="1"/>
</dbReference>
<dbReference type="EMBL" id="CP047898">
    <property type="protein sequence ID" value="QHK18503.1"/>
    <property type="molecule type" value="Genomic_DNA"/>
</dbReference>
<dbReference type="AlphaFoldDB" id="A0A6P1NH64"/>
<keyword evidence="1" id="KW-0645">Protease</keyword>
<gene>
    <name evidence="4" type="ORF">GU243_00425</name>
</gene>
<dbReference type="GO" id="GO:0046872">
    <property type="term" value="F:metal ion binding"/>
    <property type="evidence" value="ECO:0007669"/>
    <property type="project" value="UniProtKB-KW"/>
</dbReference>
<proteinExistence type="predicted"/>
<dbReference type="PANTHER" id="PTHR43270:SF12">
    <property type="entry name" value="SUCCINYL-DIAMINOPIMELATE DESUCCINYLASE"/>
    <property type="match status" value="1"/>
</dbReference>
<reference evidence="4 5" key="1">
    <citation type="submission" date="2020-01" db="EMBL/GenBank/DDBJ databases">
        <title>Pseudarthrobacter psychrotolerans sp. nov., isolated from antarctic soil.</title>
        <authorList>
            <person name="Shin Y."/>
            <person name="Park W."/>
        </authorList>
    </citation>
    <scope>NUCLEOTIDE SEQUENCE [LARGE SCALE GENOMIC DNA]</scope>
    <source>
        <strain evidence="4 5">YJ56</strain>
    </source>
</reference>
<dbReference type="GO" id="GO:0006508">
    <property type="term" value="P:proteolysis"/>
    <property type="evidence" value="ECO:0007669"/>
    <property type="project" value="UniProtKB-KW"/>
</dbReference>
<dbReference type="GO" id="GO:0008233">
    <property type="term" value="F:peptidase activity"/>
    <property type="evidence" value="ECO:0007669"/>
    <property type="project" value="UniProtKB-KW"/>
</dbReference>
<evidence type="ECO:0000256" key="2">
    <source>
        <dbReference type="ARBA" id="ARBA00022723"/>
    </source>
</evidence>
<dbReference type="InterPro" id="IPR002933">
    <property type="entry name" value="Peptidase_M20"/>
</dbReference>
<dbReference type="Proteomes" id="UP000464186">
    <property type="component" value="Chromosome"/>
</dbReference>
<organism evidence="4 5">
    <name type="scientific">Pseudarthrobacter psychrotolerans</name>
    <dbReference type="NCBI Taxonomy" id="2697569"/>
    <lineage>
        <taxon>Bacteria</taxon>
        <taxon>Bacillati</taxon>
        <taxon>Actinomycetota</taxon>
        <taxon>Actinomycetes</taxon>
        <taxon>Micrococcales</taxon>
        <taxon>Micrococcaceae</taxon>
        <taxon>Pseudarthrobacter</taxon>
    </lineage>
</organism>
<dbReference type="Gene3D" id="3.40.630.10">
    <property type="entry name" value="Zn peptidases"/>
    <property type="match status" value="1"/>
</dbReference>
<name>A0A6P1NH64_9MICC</name>
<keyword evidence="2" id="KW-0479">Metal-binding</keyword>
<sequence>MNFPASTLESLEEYVSTGQLFADLSRRVAYRTESATSEGRVALDAYLTEVLIPDLSALGCETELFRGWEGGANSFLIGTRIESEDVPTVLCYGHADVVPGQDGEWDEGRSPWVLEADGDRWYGRGTADNKGQHLINLVALRILLETNGRLGFNLKFLFECGEEIGSPSLAEFASANKDKLAADVFIASDGPRLSADTPTIFLGSRGGITFELDVNLRSGSYHSGNWGGLLRNPGTTLAAAIGTLVDGNGRILLPDLLPANVPESVRTALSEIVIPHTPGDPDIDVDWADTSLTPAEKLYGWNTLEVLALGSGDVRAPISAIPGSARAVLQLRFVAGTPTDGMEDAVQAHLDDRGFGMVRVRKTTFFPASRLDPANPWVEWASRSIHSTTGIQPTVLPNIGGSLPNNVFEDILGLPTLWIPHSYPGCQQHAPNEHMLTSIARQGLHIACGLFHDLGHTSADIELPLAATTA</sequence>
<protein>
    <submittedName>
        <fullName evidence="4">M20/M25/M40 family metallo-hydrolase</fullName>
    </submittedName>
</protein>
<dbReference type="Pfam" id="PF01546">
    <property type="entry name" value="Peptidase_M20"/>
    <property type="match status" value="1"/>
</dbReference>
<accession>A0A6P1NH64</accession>
<dbReference type="KEGG" id="psey:GU243_00425"/>
<dbReference type="Gene3D" id="3.30.70.360">
    <property type="match status" value="1"/>
</dbReference>